<evidence type="ECO:0000313" key="8">
    <source>
        <dbReference type="Proteomes" id="UP000002431"/>
    </source>
</evidence>
<dbReference type="GO" id="GO:0051287">
    <property type="term" value="F:NAD binding"/>
    <property type="evidence" value="ECO:0007669"/>
    <property type="project" value="InterPro"/>
</dbReference>
<dbReference type="PROSITE" id="PS00895">
    <property type="entry name" value="3_HYDROXYISOBUT_DH"/>
    <property type="match status" value="1"/>
</dbReference>
<reference evidence="7" key="1">
    <citation type="submission" date="2006-04" db="EMBL/GenBank/DDBJ databases">
        <title>Complete sequence of plasmid1 pDGEO01 of Deinococcus geothermalis DSM 11300.</title>
        <authorList>
            <consortium name="US DOE Joint Genome Institute"/>
            <person name="Copeland A."/>
            <person name="Lucas S."/>
            <person name="Lapidus A."/>
            <person name="Barry K."/>
            <person name="Detter J.C."/>
            <person name="Glavina del Rio T."/>
            <person name="Hammon N."/>
            <person name="Israni S."/>
            <person name="Dalin E."/>
            <person name="Tice H."/>
            <person name="Pitluck S."/>
            <person name="Brettin T."/>
            <person name="Bruce D."/>
            <person name="Han C."/>
            <person name="Tapia R."/>
            <person name="Saunders E."/>
            <person name="Gilna P."/>
            <person name="Schmutz J."/>
            <person name="Larimer F."/>
            <person name="Land M."/>
            <person name="Hauser L."/>
            <person name="Kyrpides N."/>
            <person name="Kim E."/>
            <person name="Daly M.J."/>
            <person name="Fredrickson J.K."/>
            <person name="Makarova K.S."/>
            <person name="Gaidamakova E.K."/>
            <person name="Zhai M."/>
            <person name="Richardson P."/>
        </authorList>
    </citation>
    <scope>NUCLEOTIDE SEQUENCE</scope>
    <source>
        <strain evidence="7">DSM 11300</strain>
        <plasmid evidence="7">pDGEO01</plasmid>
    </source>
</reference>
<dbReference type="InterPro" id="IPR036291">
    <property type="entry name" value="NAD(P)-bd_dom_sf"/>
</dbReference>
<dbReference type="Pfam" id="PF14833">
    <property type="entry name" value="NAD_binding_11"/>
    <property type="match status" value="1"/>
</dbReference>
<dbReference type="PANTHER" id="PTHR43060:SF15">
    <property type="entry name" value="3-HYDROXYISOBUTYRATE DEHYDROGENASE-LIKE 1, MITOCHONDRIAL-RELATED"/>
    <property type="match status" value="1"/>
</dbReference>
<dbReference type="RefSeq" id="WP_011525952.1">
    <property type="nucleotide sequence ID" value="NC_008010.2"/>
</dbReference>
<dbReference type="InterPro" id="IPR006115">
    <property type="entry name" value="6PGDH_NADP-bd"/>
</dbReference>
<keyword evidence="3" id="KW-0520">NAD</keyword>
<name>Q1J386_DEIGD</name>
<dbReference type="Gene3D" id="3.40.50.720">
    <property type="entry name" value="NAD(P)-binding Rossmann-like Domain"/>
    <property type="match status" value="1"/>
</dbReference>
<evidence type="ECO:0000256" key="3">
    <source>
        <dbReference type="ARBA" id="ARBA00023027"/>
    </source>
</evidence>
<dbReference type="GO" id="GO:0008679">
    <property type="term" value="F:2-hydroxy-3-oxopropionate reductase activity"/>
    <property type="evidence" value="ECO:0007669"/>
    <property type="project" value="UniProtKB-EC"/>
</dbReference>
<dbReference type="InterPro" id="IPR006398">
    <property type="entry name" value="Tartro_sem_red"/>
</dbReference>
<dbReference type="AlphaFoldDB" id="Q1J386"/>
<protein>
    <submittedName>
        <fullName evidence="7">Tartronate semialdehyde reductase</fullName>
        <ecNumber evidence="7">1.1.1.60</ecNumber>
    </submittedName>
</protein>
<dbReference type="HOGENOM" id="CLU_035117_1_0_0"/>
<keyword evidence="7" id="KW-0614">Plasmid</keyword>
<dbReference type="Proteomes" id="UP000002431">
    <property type="component" value="Plasmid pDGEO01"/>
</dbReference>
<dbReference type="EC" id="1.1.1.60" evidence="7"/>
<dbReference type="KEGG" id="dge:Dgeo_2614"/>
<gene>
    <name evidence="7" type="ordered locus">Dgeo_2614</name>
</gene>
<evidence type="ECO:0000259" key="6">
    <source>
        <dbReference type="Pfam" id="PF14833"/>
    </source>
</evidence>
<evidence type="ECO:0000313" key="7">
    <source>
        <dbReference type="EMBL" id="ABF44048.1"/>
    </source>
</evidence>
<keyword evidence="2 7" id="KW-0560">Oxidoreductase</keyword>
<proteinExistence type="inferred from homology"/>
<evidence type="ECO:0000256" key="1">
    <source>
        <dbReference type="ARBA" id="ARBA00009080"/>
    </source>
</evidence>
<geneLocation type="plasmid" evidence="7 8">
    <name>pDGEO01</name>
</geneLocation>
<dbReference type="Pfam" id="PF03446">
    <property type="entry name" value="NAD_binding_2"/>
    <property type="match status" value="1"/>
</dbReference>
<sequence length="300" mass="31190">MTTGTQKERIGLIGLGIMGLPMARNLMKAGYSLTVNNRSPEPEQALAAEGAQVARTAREVAERSDIVITMLPDSPQVEEVVLGENGVAEGLRAGSLYIDMSSVAPSTARKVAEALQAQGADALDAPVSGGQVGAEQGTLSIMVGGSEEGFERARPIFEAVGKNIVYIGGPGAGQVTKICNQIVVALTIQAVAEALTLARKSGVDAAKVREALLGGFAQSRILDLHGRRILDGNFQAGFRIHLHRKDLRLALEAGREQAVPLPATANVAELMNAMIAQGLGDLDHSGLAALYAKLAGLDGP</sequence>
<dbReference type="InterPro" id="IPR008927">
    <property type="entry name" value="6-PGluconate_DH-like_C_sf"/>
</dbReference>
<dbReference type="GO" id="GO:0016054">
    <property type="term" value="P:organic acid catabolic process"/>
    <property type="evidence" value="ECO:0007669"/>
    <property type="project" value="UniProtKB-ARBA"/>
</dbReference>
<comment type="similarity">
    <text evidence="1">Belongs to the HIBADH-related family.</text>
</comment>
<dbReference type="GO" id="GO:0046487">
    <property type="term" value="P:glyoxylate metabolic process"/>
    <property type="evidence" value="ECO:0007669"/>
    <property type="project" value="InterPro"/>
</dbReference>
<organism evidence="7 8">
    <name type="scientific">Deinococcus geothermalis (strain DSM 11300 / CIP 105573 / AG-3a)</name>
    <dbReference type="NCBI Taxonomy" id="319795"/>
    <lineage>
        <taxon>Bacteria</taxon>
        <taxon>Thermotogati</taxon>
        <taxon>Deinococcota</taxon>
        <taxon>Deinococci</taxon>
        <taxon>Deinococcales</taxon>
        <taxon>Deinococcaceae</taxon>
        <taxon>Deinococcus</taxon>
    </lineage>
</organism>
<dbReference type="Gene3D" id="1.10.1040.10">
    <property type="entry name" value="N-(1-d-carboxylethyl)-l-norvaline Dehydrogenase, domain 2"/>
    <property type="match status" value="1"/>
</dbReference>
<dbReference type="InterPro" id="IPR002204">
    <property type="entry name" value="3-OH-isobutyrate_DH-rel_CS"/>
</dbReference>
<dbReference type="SUPFAM" id="SSF48179">
    <property type="entry name" value="6-phosphogluconate dehydrogenase C-terminal domain-like"/>
    <property type="match status" value="1"/>
</dbReference>
<evidence type="ECO:0000256" key="2">
    <source>
        <dbReference type="ARBA" id="ARBA00023002"/>
    </source>
</evidence>
<dbReference type="SUPFAM" id="SSF51735">
    <property type="entry name" value="NAD(P)-binding Rossmann-fold domains"/>
    <property type="match status" value="1"/>
</dbReference>
<accession>Q1J386</accession>
<dbReference type="PANTHER" id="PTHR43060">
    <property type="entry name" value="3-HYDROXYISOBUTYRATE DEHYDROGENASE-LIKE 1, MITOCHONDRIAL-RELATED"/>
    <property type="match status" value="1"/>
</dbReference>
<evidence type="ECO:0000256" key="4">
    <source>
        <dbReference type="PIRSR" id="PIRSR000103-1"/>
    </source>
</evidence>
<dbReference type="EMBL" id="CP000358">
    <property type="protein sequence ID" value="ABF44048.1"/>
    <property type="molecule type" value="Genomic_DNA"/>
</dbReference>
<dbReference type="InterPro" id="IPR013328">
    <property type="entry name" value="6PGD_dom2"/>
</dbReference>
<feature type="active site" evidence="4">
    <location>
        <position position="177"/>
    </location>
</feature>
<keyword evidence="8" id="KW-1185">Reference proteome</keyword>
<feature type="domain" description="3-hydroxyisobutyrate dehydrogenase-like NAD-binding" evidence="6">
    <location>
        <begin position="171"/>
        <end position="290"/>
    </location>
</feature>
<dbReference type="NCBIfam" id="TIGR01505">
    <property type="entry name" value="tartro_sem_red"/>
    <property type="match status" value="1"/>
</dbReference>
<dbReference type="InterPro" id="IPR029154">
    <property type="entry name" value="HIBADH-like_NADP-bd"/>
</dbReference>
<dbReference type="eggNOG" id="COG2084">
    <property type="taxonomic scope" value="Bacteria"/>
</dbReference>
<feature type="domain" description="6-phosphogluconate dehydrogenase NADP-binding" evidence="5">
    <location>
        <begin position="9"/>
        <end position="168"/>
    </location>
</feature>
<dbReference type="InterPro" id="IPR015815">
    <property type="entry name" value="HIBADH-related"/>
</dbReference>
<dbReference type="PIRSF" id="PIRSF000103">
    <property type="entry name" value="HIBADH"/>
    <property type="match status" value="1"/>
</dbReference>
<dbReference type="GO" id="GO:0050661">
    <property type="term" value="F:NADP binding"/>
    <property type="evidence" value="ECO:0007669"/>
    <property type="project" value="InterPro"/>
</dbReference>
<evidence type="ECO:0000259" key="5">
    <source>
        <dbReference type="Pfam" id="PF03446"/>
    </source>
</evidence>